<protein>
    <submittedName>
        <fullName evidence="2">DUF805 domain-containing protein</fullName>
    </submittedName>
</protein>
<feature type="transmembrane region" description="Helical" evidence="1">
    <location>
        <begin position="32"/>
        <end position="50"/>
    </location>
</feature>
<gene>
    <name evidence="2" type="ORF">QJU78_05340</name>
</gene>
<dbReference type="Proteomes" id="UP001230466">
    <property type="component" value="Unassembled WGS sequence"/>
</dbReference>
<proteinExistence type="predicted"/>
<keyword evidence="1" id="KW-1133">Transmembrane helix</keyword>
<comment type="caution">
    <text evidence="2">The sequence shown here is derived from an EMBL/GenBank/DDBJ whole genome shotgun (WGS) entry which is preliminary data.</text>
</comment>
<evidence type="ECO:0000256" key="1">
    <source>
        <dbReference type="SAM" id="Phobius"/>
    </source>
</evidence>
<dbReference type="EMBL" id="JASAYJ010000009">
    <property type="protein sequence ID" value="MDP8187196.1"/>
    <property type="molecule type" value="Genomic_DNA"/>
</dbReference>
<dbReference type="PANTHER" id="PTHR34980:SF1">
    <property type="entry name" value="INNER MEMBRANE PROTEIN"/>
    <property type="match status" value="1"/>
</dbReference>
<accession>A0AAW8CHS8</accession>
<dbReference type="PANTHER" id="PTHR34980">
    <property type="entry name" value="INNER MEMBRANE PROTEIN-RELATED-RELATED"/>
    <property type="match status" value="1"/>
</dbReference>
<keyword evidence="1" id="KW-0812">Transmembrane</keyword>
<dbReference type="RefSeq" id="WP_211597839.1">
    <property type="nucleotide sequence ID" value="NZ_JAGRQI010000008.1"/>
</dbReference>
<organism evidence="2 3">
    <name type="scientific">Pasteurella atlantica</name>
    <dbReference type="NCBI Taxonomy" id="2827233"/>
    <lineage>
        <taxon>Bacteria</taxon>
        <taxon>Pseudomonadati</taxon>
        <taxon>Pseudomonadota</taxon>
        <taxon>Gammaproteobacteria</taxon>
        <taxon>Pasteurellales</taxon>
        <taxon>Pasteurellaceae</taxon>
        <taxon>Pasteurella</taxon>
    </lineage>
</organism>
<dbReference type="InterPro" id="IPR008523">
    <property type="entry name" value="DUF805"/>
</dbReference>
<dbReference type="Pfam" id="PF05656">
    <property type="entry name" value="DUF805"/>
    <property type="match status" value="1"/>
</dbReference>
<evidence type="ECO:0000313" key="3">
    <source>
        <dbReference type="Proteomes" id="UP001230466"/>
    </source>
</evidence>
<keyword evidence="1" id="KW-0472">Membrane</keyword>
<name>A0AAW8CHS8_9PAST</name>
<sequence length="128" mass="15298">MNKIKIMLCVYLHEFRYYANFKGRASIEYYRSFIRIYAIIFFCLMGLAEYSDEKVFVEILVIYFFISLFPMLAVMTRRFHDLGKSGWNIIDINTLDFIRLSDKEGSPEPNKYGEKPNDMEFIKIKKSQ</sequence>
<dbReference type="GO" id="GO:0005886">
    <property type="term" value="C:plasma membrane"/>
    <property type="evidence" value="ECO:0007669"/>
    <property type="project" value="TreeGrafter"/>
</dbReference>
<reference evidence="2" key="1">
    <citation type="journal article" date="2023" name="Front. Microbiol.">
        <title>Phylogeography and host specificity of Pasteurellaceae pathogenic to sea-farmed fish in the north-east Atlantic.</title>
        <authorList>
            <person name="Gulla S."/>
            <person name="Colquhoun D.J."/>
            <person name="Olsen A.B."/>
            <person name="Spilsberg B."/>
            <person name="Lagesen K."/>
            <person name="Aakesson C.P."/>
            <person name="Strom S."/>
            <person name="Manji F."/>
            <person name="Birkbeck T.H."/>
            <person name="Nilsen H.K."/>
        </authorList>
    </citation>
    <scope>NUCLEOTIDE SEQUENCE</scope>
    <source>
        <strain evidence="2">VIB1234</strain>
    </source>
</reference>
<dbReference type="AlphaFoldDB" id="A0AAW8CHS8"/>
<evidence type="ECO:0000313" key="2">
    <source>
        <dbReference type="EMBL" id="MDP8187196.1"/>
    </source>
</evidence>
<feature type="transmembrane region" description="Helical" evidence="1">
    <location>
        <begin position="56"/>
        <end position="75"/>
    </location>
</feature>